<dbReference type="OrthoDB" id="159246at2"/>
<evidence type="ECO:0000256" key="1">
    <source>
        <dbReference type="SAM" id="MobiDB-lite"/>
    </source>
</evidence>
<feature type="domain" description="MobA-like NTP transferase" evidence="2">
    <location>
        <begin position="7"/>
        <end position="145"/>
    </location>
</feature>
<reference evidence="3" key="2">
    <citation type="submission" date="2012-10" db="EMBL/GenBank/DDBJ databases">
        <title>Improved high-quality draft of Thermaerobacter subterraneus C21, DSM 13965.</title>
        <authorList>
            <consortium name="DOE Joint Genome Institute"/>
            <person name="Eisen J."/>
            <person name="Huntemann M."/>
            <person name="Wei C.-L."/>
            <person name="Han J."/>
            <person name="Detter J.C."/>
            <person name="Han C."/>
            <person name="Tapia R."/>
            <person name="Chen A."/>
            <person name="Kyrpides N."/>
            <person name="Mavromatis K."/>
            <person name="Markowitz V."/>
            <person name="Szeto E."/>
            <person name="Ivanova N."/>
            <person name="Mikhailova N."/>
            <person name="Ovchinnikova G."/>
            <person name="Pagani I."/>
            <person name="Pati A."/>
            <person name="Goodwin L."/>
            <person name="Nordberg H.P."/>
            <person name="Cantor M.N."/>
            <person name="Hua S.X."/>
            <person name="Woyke T."/>
            <person name="Eisen J."/>
            <person name="Klenk H.-P."/>
        </authorList>
    </citation>
    <scope>NUCLEOTIDE SEQUENCE [LARGE SCALE GENOMIC DNA]</scope>
    <source>
        <strain evidence="3">DSM 13965</strain>
    </source>
</reference>
<dbReference type="SUPFAM" id="SSF53448">
    <property type="entry name" value="Nucleotide-diphospho-sugar transferases"/>
    <property type="match status" value="1"/>
</dbReference>
<dbReference type="InterPro" id="IPR025877">
    <property type="entry name" value="MobA-like_NTP_Trfase"/>
</dbReference>
<evidence type="ECO:0000259" key="2">
    <source>
        <dbReference type="Pfam" id="PF12804"/>
    </source>
</evidence>
<name>K6P0V1_9FIRM</name>
<evidence type="ECO:0000313" key="4">
    <source>
        <dbReference type="Proteomes" id="UP000005710"/>
    </source>
</evidence>
<protein>
    <recommendedName>
        <fullName evidence="2">MobA-like NTP transferase domain-containing protein</fullName>
    </recommendedName>
</protein>
<dbReference type="Pfam" id="PF12804">
    <property type="entry name" value="NTP_transf_3"/>
    <property type="match status" value="1"/>
</dbReference>
<dbReference type="Proteomes" id="UP000005710">
    <property type="component" value="Unassembled WGS sequence"/>
</dbReference>
<organism evidence="3 4">
    <name type="scientific">Thermaerobacter subterraneus DSM 13965</name>
    <dbReference type="NCBI Taxonomy" id="867903"/>
    <lineage>
        <taxon>Bacteria</taxon>
        <taxon>Bacillati</taxon>
        <taxon>Bacillota</taxon>
        <taxon>Clostridia</taxon>
        <taxon>Eubacteriales</taxon>
        <taxon>Clostridiales Family XVII. Incertae Sedis</taxon>
        <taxon>Thermaerobacter</taxon>
    </lineage>
</organism>
<keyword evidence="4" id="KW-1185">Reference proteome</keyword>
<dbReference type="GO" id="GO:0016779">
    <property type="term" value="F:nucleotidyltransferase activity"/>
    <property type="evidence" value="ECO:0007669"/>
    <property type="project" value="UniProtKB-ARBA"/>
</dbReference>
<accession>K6P0V1</accession>
<dbReference type="RefSeq" id="WP_006902709.1">
    <property type="nucleotide sequence ID" value="NZ_JH976535.1"/>
</dbReference>
<feature type="region of interest" description="Disordered" evidence="1">
    <location>
        <begin position="260"/>
        <end position="295"/>
    </location>
</feature>
<dbReference type="eggNOG" id="COG1211">
    <property type="taxonomic scope" value="Bacteria"/>
</dbReference>
<dbReference type="STRING" id="867903.ThesuDRAFT_00421"/>
<dbReference type="AlphaFoldDB" id="K6P0V1"/>
<reference evidence="3" key="1">
    <citation type="submission" date="2010-10" db="EMBL/GenBank/DDBJ databases">
        <authorList>
            <consortium name="US DOE Joint Genome Institute (JGI-PGF)"/>
            <person name="Lucas S."/>
            <person name="Copeland A."/>
            <person name="Lapidus A."/>
            <person name="Bruce D."/>
            <person name="Goodwin L."/>
            <person name="Pitluck S."/>
            <person name="Kyrpides N."/>
            <person name="Mavromatis K."/>
            <person name="Detter J.C."/>
            <person name="Han C."/>
            <person name="Land M."/>
            <person name="Hauser L."/>
            <person name="Markowitz V."/>
            <person name="Cheng J.-F."/>
            <person name="Hugenholtz P."/>
            <person name="Woyke T."/>
            <person name="Wu D."/>
            <person name="Pukall R."/>
            <person name="Wahrenburg C."/>
            <person name="Brambilla E."/>
            <person name="Klenk H.-P."/>
            <person name="Eisen J.A."/>
        </authorList>
    </citation>
    <scope>NUCLEOTIDE SEQUENCE [LARGE SCALE GENOMIC DNA]</scope>
    <source>
        <strain evidence="3">DSM 13965</strain>
    </source>
</reference>
<dbReference type="InterPro" id="IPR029044">
    <property type="entry name" value="Nucleotide-diphossugar_trans"/>
</dbReference>
<proteinExistence type="predicted"/>
<gene>
    <name evidence="3" type="ORF">ThesuDRAFT_00421</name>
</gene>
<evidence type="ECO:0000313" key="3">
    <source>
        <dbReference type="EMBL" id="EKP94730.1"/>
    </source>
</evidence>
<dbReference type="HOGENOM" id="CLU_071013_1_0_9"/>
<feature type="compositionally biased region" description="Pro residues" evidence="1">
    <location>
        <begin position="285"/>
        <end position="295"/>
    </location>
</feature>
<dbReference type="EMBL" id="AENY02000002">
    <property type="protein sequence ID" value="EKP94730.1"/>
    <property type="molecule type" value="Genomic_DNA"/>
</dbReference>
<sequence length="295" mass="30639">MDGVTGAVILAGRRNTGALRQVSGAEWEALVPLAGRPMVAWVVEACLQAPSLQHVVLAGPDPGDAGTVLARARQEGRFSVVPPGDDLLGSVRQGLEGLKAALPGATGVLLVTGDVPLVDGAVLERFLAAIPAGADVGYPIARRQNMERRFPGAARTYVRLRDGEFTGGNALYLRLAAAPQALRWAEALYAARKQPLKLAMMFGPAVLVRVATRRATVAELELRLGRLAGLRAHAVEVTDPELAMDVDKVADYRQAEARLQAAAGSSPERETAAGDGTGAGCATVPVPPGGGPRLG</sequence>
<comment type="caution">
    <text evidence="3">The sequence shown here is derived from an EMBL/GenBank/DDBJ whole genome shotgun (WGS) entry which is preliminary data.</text>
</comment>
<dbReference type="Gene3D" id="3.90.550.10">
    <property type="entry name" value="Spore Coat Polysaccharide Biosynthesis Protein SpsA, Chain A"/>
    <property type="match status" value="1"/>
</dbReference>